<feature type="compositionally biased region" description="Basic and acidic residues" evidence="1">
    <location>
        <begin position="266"/>
        <end position="275"/>
    </location>
</feature>
<sequence>MVLGGIFKKTGEGQEHYWSLVIGKNWTDAAIWRVNGEIAEIVAEGVPTSWQEGDNETLVAAADSSLSSATSNITEEIQEPNKVVFGLMSSWVEEGLIKKEYLGILKKVSGELELSPAGFVVIPEAIVHYIKIKEGAPLNAILVGLLEDSIEVTLVQSGKILGTTDVSKSISLGSDVAEGLARLAKLEQYPSRILLYDHRVGNLDDARQNILETNWDEQKVSFLHTPKVQILPENIGVISVSLAGGAEVGNVKQVVEVEEDLGAEYESKTKSKIEEEHEGEDGEKEMNEENKEEETRAQDLGFVESDIAAEETGKFVAHTTEDVESHKNVAEPKDFPQVRDKDIDTEEEEHASAVHVRKRPNSLAILGVLGRLSYPKLSFGGKGGRLILIPGIVLLLILVGGGALYWYLPKAQVTVYVAPKKLEKTFEFTVNPQLSSIDSNNKVVPGIVKEAQISSEKTISTTGTKTVGERSKGKVTVLHVGTPVTLKVGTVLSGPSGLKFTLDDETKIATGSSITNPSKAQSTVTAVDIGAQYNLASNSEFSVGASSKAEFVAQNDEAFSGGTSRSVSAVSETDRADLEKDLTAELLQKGMDQIKGLLDEKETPVDGSSNFQVGEKTFSNKVGEESSTVKLTLSGKVTVLVISQNDINSLVYEKLEKEIPQGFSIAQDQVEISYKPVETQASKTKTSTKDKSKDTKDTKTGTQAKVFVATIKANFLPKVDPVDIAKQITGKYPTVAKNYLATIPGYTRAEISFSFLFPGKLGTLPRVAKNISIEVSAER</sequence>
<feature type="region of interest" description="Disordered" evidence="1">
    <location>
        <begin position="266"/>
        <end position="303"/>
    </location>
</feature>
<dbReference type="AlphaFoldDB" id="A0A1G1VB43"/>
<protein>
    <recommendedName>
        <fullName evidence="5">Baseplate protein J-like domain-containing protein</fullName>
    </recommendedName>
</protein>
<comment type="caution">
    <text evidence="3">The sequence shown here is derived from an EMBL/GenBank/DDBJ whole genome shotgun (WGS) entry which is preliminary data.</text>
</comment>
<organism evidence="3 4">
    <name type="scientific">Candidatus Blackburnbacteria bacterium RIFCSPLOWO2_01_FULL_40_20</name>
    <dbReference type="NCBI Taxonomy" id="1797519"/>
    <lineage>
        <taxon>Bacteria</taxon>
        <taxon>Candidatus Blackburniibacteriota</taxon>
    </lineage>
</organism>
<name>A0A1G1VB43_9BACT</name>
<accession>A0A1G1VB43</accession>
<keyword evidence="2" id="KW-0472">Membrane</keyword>
<dbReference type="EMBL" id="MHCC01000026">
    <property type="protein sequence ID" value="OGY12603.1"/>
    <property type="molecule type" value="Genomic_DNA"/>
</dbReference>
<keyword evidence="2" id="KW-1133">Transmembrane helix</keyword>
<gene>
    <name evidence="3" type="ORF">A3A77_04985</name>
</gene>
<feature type="transmembrane region" description="Helical" evidence="2">
    <location>
        <begin position="386"/>
        <end position="408"/>
    </location>
</feature>
<evidence type="ECO:0000256" key="2">
    <source>
        <dbReference type="SAM" id="Phobius"/>
    </source>
</evidence>
<dbReference type="Proteomes" id="UP000178659">
    <property type="component" value="Unassembled WGS sequence"/>
</dbReference>
<feature type="compositionally biased region" description="Basic and acidic residues" evidence="1">
    <location>
        <begin position="284"/>
        <end position="297"/>
    </location>
</feature>
<keyword evidence="2" id="KW-0812">Transmembrane</keyword>
<evidence type="ECO:0008006" key="5">
    <source>
        <dbReference type="Google" id="ProtNLM"/>
    </source>
</evidence>
<proteinExistence type="predicted"/>
<reference evidence="3 4" key="1">
    <citation type="journal article" date="2016" name="Nat. Commun.">
        <title>Thousands of microbial genomes shed light on interconnected biogeochemical processes in an aquifer system.</title>
        <authorList>
            <person name="Anantharaman K."/>
            <person name="Brown C.T."/>
            <person name="Hug L.A."/>
            <person name="Sharon I."/>
            <person name="Castelle C.J."/>
            <person name="Probst A.J."/>
            <person name="Thomas B.C."/>
            <person name="Singh A."/>
            <person name="Wilkins M.J."/>
            <person name="Karaoz U."/>
            <person name="Brodie E.L."/>
            <person name="Williams K.H."/>
            <person name="Hubbard S.S."/>
            <person name="Banfield J.F."/>
        </authorList>
    </citation>
    <scope>NUCLEOTIDE SEQUENCE [LARGE SCALE GENOMIC DNA]</scope>
</reference>
<feature type="region of interest" description="Disordered" evidence="1">
    <location>
        <begin position="318"/>
        <end position="339"/>
    </location>
</feature>
<evidence type="ECO:0000256" key="1">
    <source>
        <dbReference type="SAM" id="MobiDB-lite"/>
    </source>
</evidence>
<feature type="compositionally biased region" description="Basic and acidic residues" evidence="1">
    <location>
        <begin position="319"/>
        <end position="339"/>
    </location>
</feature>
<evidence type="ECO:0000313" key="3">
    <source>
        <dbReference type="EMBL" id="OGY12603.1"/>
    </source>
</evidence>
<evidence type="ECO:0000313" key="4">
    <source>
        <dbReference type="Proteomes" id="UP000178659"/>
    </source>
</evidence>